<sequence length="148" mass="17550">MLTILLLFFAERELDFADTLFQKAFYEGAITHYQKFIFYNFSSPSLSYARYQLALSYLKRDKDGDQLKGRRILWELAHDFGEMADSWIKRKARLTLISLLLKEKRMEEVKELSLTFGDTSLFGRITKIIWRGSYSGKELFNFQNFLKT</sequence>
<reference evidence="1" key="1">
    <citation type="journal article" date="2020" name="mSystems">
        <title>Genome- and Community-Level Interaction Insights into Carbon Utilization and Element Cycling Functions of Hydrothermarchaeota in Hydrothermal Sediment.</title>
        <authorList>
            <person name="Zhou Z."/>
            <person name="Liu Y."/>
            <person name="Xu W."/>
            <person name="Pan J."/>
            <person name="Luo Z.H."/>
            <person name="Li M."/>
        </authorList>
    </citation>
    <scope>NUCLEOTIDE SEQUENCE [LARGE SCALE GENOMIC DNA]</scope>
    <source>
        <strain evidence="1">SpSt-906</strain>
    </source>
</reference>
<name>A0A7C3UQG6_UNCW3</name>
<dbReference type="AlphaFoldDB" id="A0A7C3UQG6"/>
<dbReference type="EMBL" id="DTMQ01000048">
    <property type="protein sequence ID" value="HGE99965.1"/>
    <property type="molecule type" value="Genomic_DNA"/>
</dbReference>
<dbReference type="InterPro" id="IPR011990">
    <property type="entry name" value="TPR-like_helical_dom_sf"/>
</dbReference>
<protein>
    <recommendedName>
        <fullName evidence="2">Tetratricopeptide repeat protein</fullName>
    </recommendedName>
</protein>
<proteinExistence type="predicted"/>
<organism evidence="1">
    <name type="scientific">candidate division WOR-3 bacterium</name>
    <dbReference type="NCBI Taxonomy" id="2052148"/>
    <lineage>
        <taxon>Bacteria</taxon>
        <taxon>Bacteria division WOR-3</taxon>
    </lineage>
</organism>
<comment type="caution">
    <text evidence="1">The sequence shown here is derived from an EMBL/GenBank/DDBJ whole genome shotgun (WGS) entry which is preliminary data.</text>
</comment>
<evidence type="ECO:0000313" key="1">
    <source>
        <dbReference type="EMBL" id="HGE99965.1"/>
    </source>
</evidence>
<dbReference type="Gene3D" id="1.25.40.10">
    <property type="entry name" value="Tetratricopeptide repeat domain"/>
    <property type="match status" value="1"/>
</dbReference>
<accession>A0A7C3UQG6</accession>
<gene>
    <name evidence="1" type="ORF">ENX07_07870</name>
</gene>
<evidence type="ECO:0008006" key="2">
    <source>
        <dbReference type="Google" id="ProtNLM"/>
    </source>
</evidence>